<accession>A0ABZ2XLM4</accession>
<dbReference type="EMBL" id="CP151407">
    <property type="protein sequence ID" value="WZJ23480.1"/>
    <property type="molecule type" value="Genomic_DNA"/>
</dbReference>
<dbReference type="Pfam" id="PF06864">
    <property type="entry name" value="PAP_PilO"/>
    <property type="match status" value="1"/>
</dbReference>
<protein>
    <submittedName>
        <fullName evidence="1">Type 4b pilus protein PilO2</fullName>
    </submittedName>
</protein>
<sequence length="428" mass="47930">MKHIFELAEGKRFVGGLHWQALGGLPTELKREAQELAKQLSFDLIVWRHSSAEQVGFASTNEGYEPGMLSAAAIVSKTLEVDEDQRDFICATELPDGRFLYVAQADGVIIPEGDFIGNETEVRGKMLEDMATGRRWNYIVAPIQWGISDSIERTFEDFLPRKNGKIDFKHKWWALREVKTNYVALIKKNLIHVVAVLGVIGGLYGYKMYNEMKEAELQAIIAAQMAEQQAAQAVVIPPWTQKPRAVDSTKVCITAFDKLENLWPGDWEPQNVICDPANAFSVINWKRGKHGWRRHLESVVPNAVVDAKSEMANLNVQFDPLQVTEASKESLVSEGDRQKHMNIVAQEVGLTLEFTPPPPVVLLPGQQPAATPPPQWREVRWSVKGMPISPSSVIEKLDGPGLRVDVVRTNFNNGTITWDLEGVQYVLP</sequence>
<dbReference type="RefSeq" id="WP_341744792.1">
    <property type="nucleotide sequence ID" value="NZ_CP151407.1"/>
</dbReference>
<gene>
    <name evidence="1" type="primary">pilO2</name>
    <name evidence="1" type="ORF">AADV58_17135</name>
</gene>
<keyword evidence="1" id="KW-0614">Plasmid</keyword>
<organism evidence="1 2">
    <name type="scientific">Azonexus hydrophilus</name>
    <dbReference type="NCBI Taxonomy" id="418702"/>
    <lineage>
        <taxon>Bacteria</taxon>
        <taxon>Pseudomonadati</taxon>
        <taxon>Pseudomonadota</taxon>
        <taxon>Betaproteobacteria</taxon>
        <taxon>Rhodocyclales</taxon>
        <taxon>Azonexaceae</taxon>
        <taxon>Azonexus</taxon>
    </lineage>
</organism>
<evidence type="ECO:0000313" key="1">
    <source>
        <dbReference type="EMBL" id="WZJ23480.1"/>
    </source>
</evidence>
<proteinExistence type="predicted"/>
<dbReference type="InterPro" id="IPR009663">
    <property type="entry name" value="PAP_PilO"/>
</dbReference>
<dbReference type="Proteomes" id="UP001479520">
    <property type="component" value="Plasmid unnamed1"/>
</dbReference>
<evidence type="ECO:0000313" key="2">
    <source>
        <dbReference type="Proteomes" id="UP001479520"/>
    </source>
</evidence>
<keyword evidence="2" id="KW-1185">Reference proteome</keyword>
<name>A0ABZ2XLM4_9RHOO</name>
<reference evidence="1 2" key="1">
    <citation type="submission" date="2024-04" db="EMBL/GenBank/DDBJ databases">
        <title>Dissimilatory iodate-reducing microorganisms contribute to the enrichment of iodine in groundwater.</title>
        <authorList>
            <person name="Jiang Z."/>
        </authorList>
    </citation>
    <scope>NUCLEOTIDE SEQUENCE [LARGE SCALE GENOMIC DNA]</scope>
    <source>
        <strain evidence="1 2">NCP973</strain>
        <plasmid evidence="1 2">unnamed1</plasmid>
    </source>
</reference>
<geneLocation type="plasmid" evidence="1 2">
    <name>unnamed1</name>
</geneLocation>